<dbReference type="EMBL" id="PTJO01000006">
    <property type="protein sequence ID" value="RNE48231.1"/>
    <property type="molecule type" value="Genomic_DNA"/>
</dbReference>
<evidence type="ECO:0000256" key="5">
    <source>
        <dbReference type="SAM" id="Phobius"/>
    </source>
</evidence>
<dbReference type="OrthoDB" id="5317164at2"/>
<dbReference type="Gene3D" id="1.20.1250.20">
    <property type="entry name" value="MFS general substrate transporter like domains"/>
    <property type="match status" value="1"/>
</dbReference>
<dbReference type="GO" id="GO:0022857">
    <property type="term" value="F:transmembrane transporter activity"/>
    <property type="evidence" value="ECO:0007669"/>
    <property type="project" value="InterPro"/>
</dbReference>
<dbReference type="PANTHER" id="PTHR23523">
    <property type="match status" value="1"/>
</dbReference>
<sequence>MSTPSPTESEHASVAPSSIRAGTIGAIIAILLVAMNLRATLTGVGVLLPAIEQDTGLTSAWGGALTTLPLVMFAVTSPFVVRMSNRLGTTRLMVVALAVLALGTVVRSVPSLASLFIGTIILSAAIAVGNVLLPSVVRQHVPASHVHIVSSIYVTVMALIAGVSSGISVPLANALPGGWRAALAWGIVLTIPALVVWLLRLRRDSFVAPARSDAKPSPVRMPWKSALAWQVSLYMGLQSLVFYTIIAWLPSILIGTGMTASQSGWMLFFFQGMGILSSLSLPIITRGRQDQRYVAAIVSVFVAAGFLVLLIPGQGILACMLLGLGSGGALALAMSFQSQRAGGYVEAAALAGMAQTIGYLVAATGPLLLGVLHTATGAWTSALFILSALSILMAVAGYQAGRDRRIPHSAFD</sequence>
<feature type="transmembrane region" description="Helical" evidence="5">
    <location>
        <begin position="21"/>
        <end position="48"/>
    </location>
</feature>
<dbReference type="InterPro" id="IPR011701">
    <property type="entry name" value="MFS"/>
</dbReference>
<organism evidence="7 8">
    <name type="scientific">Corynebacterium alimapuense</name>
    <dbReference type="NCBI Taxonomy" id="1576874"/>
    <lineage>
        <taxon>Bacteria</taxon>
        <taxon>Bacillati</taxon>
        <taxon>Actinomycetota</taxon>
        <taxon>Actinomycetes</taxon>
        <taxon>Mycobacteriales</taxon>
        <taxon>Corynebacteriaceae</taxon>
        <taxon>Corynebacterium</taxon>
    </lineage>
</organism>
<dbReference type="GO" id="GO:0005886">
    <property type="term" value="C:plasma membrane"/>
    <property type="evidence" value="ECO:0007669"/>
    <property type="project" value="UniProtKB-SubCell"/>
</dbReference>
<dbReference type="PROSITE" id="PS50850">
    <property type="entry name" value="MFS"/>
    <property type="match status" value="1"/>
</dbReference>
<feature type="transmembrane region" description="Helical" evidence="5">
    <location>
        <begin position="378"/>
        <end position="398"/>
    </location>
</feature>
<evidence type="ECO:0000259" key="6">
    <source>
        <dbReference type="PROSITE" id="PS50850"/>
    </source>
</evidence>
<feature type="transmembrane region" description="Helical" evidence="5">
    <location>
        <begin position="231"/>
        <end position="253"/>
    </location>
</feature>
<keyword evidence="2 5" id="KW-0812">Transmembrane</keyword>
<evidence type="ECO:0000313" key="7">
    <source>
        <dbReference type="EMBL" id="RNE48231.1"/>
    </source>
</evidence>
<feature type="transmembrane region" description="Helical" evidence="5">
    <location>
        <begin position="179"/>
        <end position="199"/>
    </location>
</feature>
<comment type="subcellular location">
    <subcellularLocation>
        <location evidence="1">Cell membrane</location>
        <topology evidence="1">Multi-pass membrane protein</topology>
    </subcellularLocation>
</comment>
<evidence type="ECO:0000256" key="4">
    <source>
        <dbReference type="ARBA" id="ARBA00023136"/>
    </source>
</evidence>
<comment type="caution">
    <text evidence="7">The sequence shown here is derived from an EMBL/GenBank/DDBJ whole genome shotgun (WGS) entry which is preliminary data.</text>
</comment>
<feature type="transmembrane region" description="Helical" evidence="5">
    <location>
        <begin position="348"/>
        <end position="372"/>
    </location>
</feature>
<keyword evidence="3 5" id="KW-1133">Transmembrane helix</keyword>
<evidence type="ECO:0000256" key="3">
    <source>
        <dbReference type="ARBA" id="ARBA00022989"/>
    </source>
</evidence>
<gene>
    <name evidence="7" type="ORF">C5L39_10260</name>
</gene>
<dbReference type="InterPro" id="IPR020846">
    <property type="entry name" value="MFS_dom"/>
</dbReference>
<dbReference type="Proteomes" id="UP000266975">
    <property type="component" value="Unassembled WGS sequence"/>
</dbReference>
<feature type="transmembrane region" description="Helical" evidence="5">
    <location>
        <begin position="145"/>
        <end position="167"/>
    </location>
</feature>
<accession>A0A3M8K4V6</accession>
<dbReference type="CDD" id="cd17339">
    <property type="entry name" value="MFS_NIMT_CynX_like"/>
    <property type="match status" value="1"/>
</dbReference>
<feature type="transmembrane region" description="Helical" evidence="5">
    <location>
        <begin position="88"/>
        <end position="106"/>
    </location>
</feature>
<dbReference type="InterPro" id="IPR036259">
    <property type="entry name" value="MFS_trans_sf"/>
</dbReference>
<proteinExistence type="predicted"/>
<feature type="transmembrane region" description="Helical" evidence="5">
    <location>
        <begin position="292"/>
        <end position="309"/>
    </location>
</feature>
<keyword evidence="8" id="KW-1185">Reference proteome</keyword>
<keyword evidence="4 5" id="KW-0472">Membrane</keyword>
<feature type="transmembrane region" description="Helical" evidence="5">
    <location>
        <begin position="265"/>
        <end position="285"/>
    </location>
</feature>
<evidence type="ECO:0000256" key="2">
    <source>
        <dbReference type="ARBA" id="ARBA00022692"/>
    </source>
</evidence>
<dbReference type="InterPro" id="IPR052524">
    <property type="entry name" value="MFS_Cyanate_Porter"/>
</dbReference>
<dbReference type="PANTHER" id="PTHR23523:SF2">
    <property type="entry name" value="2-NITROIMIDAZOLE TRANSPORTER"/>
    <property type="match status" value="1"/>
</dbReference>
<feature type="transmembrane region" description="Helical" evidence="5">
    <location>
        <begin position="60"/>
        <end position="81"/>
    </location>
</feature>
<feature type="domain" description="Major facilitator superfamily (MFS) profile" evidence="6">
    <location>
        <begin position="22"/>
        <end position="405"/>
    </location>
</feature>
<name>A0A3M8K4V6_9CORY</name>
<feature type="transmembrane region" description="Helical" evidence="5">
    <location>
        <begin position="315"/>
        <end position="336"/>
    </location>
</feature>
<dbReference type="AlphaFoldDB" id="A0A3M8K4V6"/>
<dbReference type="Pfam" id="PF07690">
    <property type="entry name" value="MFS_1"/>
    <property type="match status" value="1"/>
</dbReference>
<evidence type="ECO:0000256" key="1">
    <source>
        <dbReference type="ARBA" id="ARBA00004651"/>
    </source>
</evidence>
<feature type="transmembrane region" description="Helical" evidence="5">
    <location>
        <begin position="112"/>
        <end position="133"/>
    </location>
</feature>
<dbReference type="SUPFAM" id="SSF103473">
    <property type="entry name" value="MFS general substrate transporter"/>
    <property type="match status" value="1"/>
</dbReference>
<evidence type="ECO:0000313" key="8">
    <source>
        <dbReference type="Proteomes" id="UP000266975"/>
    </source>
</evidence>
<reference evidence="7 8" key="1">
    <citation type="submission" date="2018-02" db="EMBL/GenBank/DDBJ databases">
        <title>Corynebacterium alimpuense sp. nov., a marine obligate actinomycete isolated from sediments of Valparaiso bay, Chile.</title>
        <authorList>
            <person name="Claverias F."/>
            <person name="Gonzales-Siles L."/>
            <person name="Salva-Serra F."/>
            <person name="Inganaes E."/>
            <person name="Molin K."/>
            <person name="Cumsille A."/>
            <person name="Undabarrena A."/>
            <person name="Couve E."/>
            <person name="Moore E.R.B."/>
            <person name="Gomila M."/>
            <person name="Camara B."/>
        </authorList>
    </citation>
    <scope>NUCLEOTIDE SEQUENCE [LARGE SCALE GENOMIC DNA]</scope>
    <source>
        <strain evidence="7 8">CCUG 69366</strain>
    </source>
</reference>
<protein>
    <submittedName>
        <fullName evidence="7">MFS transporter</fullName>
    </submittedName>
</protein>